<proteinExistence type="predicted"/>
<name>A0A8S5T119_9CAUD</name>
<protein>
    <submittedName>
        <fullName evidence="1">Uncharacterized protein</fullName>
    </submittedName>
</protein>
<dbReference type="Pfam" id="PF23812">
    <property type="entry name" value="Phage_TAC_18"/>
    <property type="match status" value="1"/>
</dbReference>
<organism evidence="1">
    <name type="scientific">Siphoviridae sp. ctiJm4</name>
    <dbReference type="NCBI Taxonomy" id="2827916"/>
    <lineage>
        <taxon>Viruses</taxon>
        <taxon>Duplodnaviria</taxon>
        <taxon>Heunggongvirae</taxon>
        <taxon>Uroviricota</taxon>
        <taxon>Caudoviricetes</taxon>
    </lineage>
</organism>
<dbReference type="InterPro" id="IPR056919">
    <property type="entry name" value="Phage_TAC_18"/>
</dbReference>
<accession>A0A8S5T119</accession>
<reference evidence="1" key="1">
    <citation type="journal article" date="2021" name="Proc. Natl. Acad. Sci. U.S.A.">
        <title>A Catalog of Tens of Thousands of Viruses from Human Metagenomes Reveals Hidden Associations with Chronic Diseases.</title>
        <authorList>
            <person name="Tisza M.J."/>
            <person name="Buck C.B."/>
        </authorList>
    </citation>
    <scope>NUCLEOTIDE SEQUENCE</scope>
    <source>
        <strain evidence="1">CtiJm4</strain>
    </source>
</reference>
<sequence length="106" mass="12396">MEYELKHGNSDNAVLQQALKNGEELPDFIRNKPELIDEGLHFYLQAFFVLESERQVGFNVSPIPITKIIEYSKFLSYNTHEEMFDFVSIIRALDMVVVKHYNDKAK</sequence>
<evidence type="ECO:0000313" key="1">
    <source>
        <dbReference type="EMBL" id="DAF56918.1"/>
    </source>
</evidence>
<dbReference type="EMBL" id="BK032724">
    <property type="protein sequence ID" value="DAF56918.1"/>
    <property type="molecule type" value="Genomic_DNA"/>
</dbReference>